<name>A0A915I409_ROMCU</name>
<dbReference type="Proteomes" id="UP000887565">
    <property type="component" value="Unplaced"/>
</dbReference>
<proteinExistence type="predicted"/>
<accession>A0A915I409</accession>
<evidence type="ECO:0000313" key="2">
    <source>
        <dbReference type="WBParaSite" id="nRc.2.0.1.t08476-RA"/>
    </source>
</evidence>
<reference evidence="2" key="1">
    <citation type="submission" date="2022-11" db="UniProtKB">
        <authorList>
            <consortium name="WormBaseParasite"/>
        </authorList>
    </citation>
    <scope>IDENTIFICATION</scope>
</reference>
<evidence type="ECO:0000313" key="1">
    <source>
        <dbReference type="Proteomes" id="UP000887565"/>
    </source>
</evidence>
<dbReference type="AlphaFoldDB" id="A0A915I409"/>
<keyword evidence="1" id="KW-1185">Reference proteome</keyword>
<protein>
    <submittedName>
        <fullName evidence="2">Uncharacterized protein</fullName>
    </submittedName>
</protein>
<sequence>MYYCYRAKLIPRSKGAAKLRFRTGPYDIFKKEVDKDWHNNSNCQKLCLEMSNHKPYTKLLMYRHCLHNELVILKVRKAGYKVFCITTLTRGGMYTFINDYATCGNAKHGPILTAPAEHLTTKKKIWAQCIDDCSTDCYKDATLESKTTNEPLGTFTMDDSTTHIDKKYGLMCRRTN</sequence>
<organism evidence="1 2">
    <name type="scientific">Romanomermis culicivorax</name>
    <name type="common">Nematode worm</name>
    <dbReference type="NCBI Taxonomy" id="13658"/>
    <lineage>
        <taxon>Eukaryota</taxon>
        <taxon>Metazoa</taxon>
        <taxon>Ecdysozoa</taxon>
        <taxon>Nematoda</taxon>
        <taxon>Enoplea</taxon>
        <taxon>Dorylaimia</taxon>
        <taxon>Mermithida</taxon>
        <taxon>Mermithoidea</taxon>
        <taxon>Mermithidae</taxon>
        <taxon>Romanomermis</taxon>
    </lineage>
</organism>
<dbReference type="WBParaSite" id="nRc.2.0.1.t08476-RA">
    <property type="protein sequence ID" value="nRc.2.0.1.t08476-RA"/>
    <property type="gene ID" value="nRc.2.0.1.g08476"/>
</dbReference>